<dbReference type="AlphaFoldDB" id="A0A1X6MRM2"/>
<dbReference type="PANTHER" id="PTHR42034">
    <property type="entry name" value="CHROMOSOME 7, WHOLE GENOME SHOTGUN SEQUENCE-RELATED"/>
    <property type="match status" value="1"/>
</dbReference>
<evidence type="ECO:0000313" key="1">
    <source>
        <dbReference type="EMBL" id="OSX58823.1"/>
    </source>
</evidence>
<evidence type="ECO:0008006" key="3">
    <source>
        <dbReference type="Google" id="ProtNLM"/>
    </source>
</evidence>
<dbReference type="Gene3D" id="3.30.559.10">
    <property type="entry name" value="Chloramphenicol acetyltransferase-like domain"/>
    <property type="match status" value="1"/>
</dbReference>
<gene>
    <name evidence="1" type="ORF">POSPLADRAFT_1059916</name>
</gene>
<dbReference type="Proteomes" id="UP000194127">
    <property type="component" value="Unassembled WGS sequence"/>
</dbReference>
<keyword evidence="2" id="KW-1185">Reference proteome</keyword>
<accession>A0A1X6MRM2</accession>
<evidence type="ECO:0000313" key="2">
    <source>
        <dbReference type="Proteomes" id="UP000194127"/>
    </source>
</evidence>
<dbReference type="STRING" id="670580.A0A1X6MRM2"/>
<organism evidence="1 2">
    <name type="scientific">Postia placenta MAD-698-R-SB12</name>
    <dbReference type="NCBI Taxonomy" id="670580"/>
    <lineage>
        <taxon>Eukaryota</taxon>
        <taxon>Fungi</taxon>
        <taxon>Dikarya</taxon>
        <taxon>Basidiomycota</taxon>
        <taxon>Agaricomycotina</taxon>
        <taxon>Agaricomycetes</taxon>
        <taxon>Polyporales</taxon>
        <taxon>Adustoporiaceae</taxon>
        <taxon>Rhodonia</taxon>
    </lineage>
</organism>
<dbReference type="OrthoDB" id="3355480at2759"/>
<reference evidence="1 2" key="1">
    <citation type="submission" date="2017-04" db="EMBL/GenBank/DDBJ databases">
        <title>Genome Sequence of the Model Brown-Rot Fungus Postia placenta SB12.</title>
        <authorList>
            <consortium name="DOE Joint Genome Institute"/>
            <person name="Gaskell J."/>
            <person name="Kersten P."/>
            <person name="Larrondo L.F."/>
            <person name="Canessa P."/>
            <person name="Martinez D."/>
            <person name="Hibbett D."/>
            <person name="Schmoll M."/>
            <person name="Kubicek C.P."/>
            <person name="Martinez A.T."/>
            <person name="Yadav J."/>
            <person name="Master E."/>
            <person name="Magnuson J.K."/>
            <person name="James T."/>
            <person name="Yaver D."/>
            <person name="Berka R."/>
            <person name="Labutti K."/>
            <person name="Lipzen A."/>
            <person name="Aerts A."/>
            <person name="Barry K."/>
            <person name="Henrissat B."/>
            <person name="Blanchette R."/>
            <person name="Grigoriev I."/>
            <person name="Cullen D."/>
        </authorList>
    </citation>
    <scope>NUCLEOTIDE SEQUENCE [LARGE SCALE GENOMIC DNA]</scope>
    <source>
        <strain evidence="1 2">MAD-698-R-SB12</strain>
    </source>
</reference>
<sequence length="588" mass="64917">MSGPVLAAFRSHSIPAGLQGTLASSSCIGRSAALRRTQLHARCAGRAVRDLHTRNYQTEVFSERVGVEPALIVPKSKVGRPPEPSQVVTRPFGLQERYFVSVRGYRGCADPFTIAAISTEDLPPIRTEQIVLTWAALRVRHPLLAARVQTTPAGPSFVYLPPLTKAHALIESRMHLKFRDADDRQAAIDALEARWRGVALVDAIDPRHKLYSAVWIRSPSGSGTGSQYAMGFQSTHFTVDGLGMFDVVGEFMELLANPGRAEAELDEYFADPNPTLPEPCERLLPEPEASSKEEKCKGRQAYKELMAGGEGELINGIFPDGTLKGNEIEAYSARHSWSTEETRAIVDACKKHHVTVTQFVASVMVIATIQELQRVGRPVPQGGVMKIHVPIDLWSRARSDKRGVAVRMSHYPIFVHAPSTNLLDTKHGDLEDAILEVARQYKDGHANVVDSQHFWHLIRHYLVDCQKAIDALARSPSDLDAIPFLPLFSSTGNLNKLIPSSLPAVAPVSKGADVVAHAQSRGSGKIHVQDLTINQKCNPAIVIAHLWTFNGRLNYNFTYNRRWASAGVMDPYIKRMIDMISSFAQRKL</sequence>
<name>A0A1X6MRM2_9APHY</name>
<dbReference type="InterPro" id="IPR023213">
    <property type="entry name" value="CAT-like_dom_sf"/>
</dbReference>
<dbReference type="EMBL" id="KZ110603">
    <property type="protein sequence ID" value="OSX58823.1"/>
    <property type="molecule type" value="Genomic_DNA"/>
</dbReference>
<dbReference type="GeneID" id="36326156"/>
<dbReference type="RefSeq" id="XP_024335617.1">
    <property type="nucleotide sequence ID" value="XM_024481206.1"/>
</dbReference>
<dbReference type="PANTHER" id="PTHR42034:SF1">
    <property type="entry name" value="CONDENSATION DOMAIN-CONTAINING PROTEIN"/>
    <property type="match status" value="1"/>
</dbReference>
<protein>
    <recommendedName>
        <fullName evidence="3">Condensation domain-containing protein</fullName>
    </recommendedName>
</protein>
<proteinExistence type="predicted"/>
<dbReference type="Gene3D" id="3.30.559.30">
    <property type="entry name" value="Nonribosomal peptide synthetase, condensation domain"/>
    <property type="match status" value="1"/>
</dbReference>